<dbReference type="Proteomes" id="UP001596242">
    <property type="component" value="Unassembled WGS sequence"/>
</dbReference>
<keyword evidence="1" id="KW-0812">Transmembrane</keyword>
<gene>
    <name evidence="2" type="ORF">ACFP50_24110</name>
</gene>
<dbReference type="RefSeq" id="WP_386401160.1">
    <property type="nucleotide sequence ID" value="NZ_JBHSPT010000058.1"/>
</dbReference>
<organism evidence="2 3">
    <name type="scientific">Streptomyces pratens</name>
    <dbReference type="NCBI Taxonomy" id="887456"/>
    <lineage>
        <taxon>Bacteria</taxon>
        <taxon>Bacillati</taxon>
        <taxon>Actinomycetota</taxon>
        <taxon>Actinomycetes</taxon>
        <taxon>Kitasatosporales</taxon>
        <taxon>Streptomycetaceae</taxon>
        <taxon>Streptomyces</taxon>
    </lineage>
</organism>
<name>A0ABW1M5P8_9ACTN</name>
<sequence>MAVPAGAALGTLLLRLSVTVALLIAAAGVLGGVGGYLLHPASRHPPGP</sequence>
<evidence type="ECO:0000256" key="1">
    <source>
        <dbReference type="SAM" id="Phobius"/>
    </source>
</evidence>
<protein>
    <submittedName>
        <fullName evidence="2">Uncharacterized protein</fullName>
    </submittedName>
</protein>
<keyword evidence="1" id="KW-1133">Transmembrane helix</keyword>
<accession>A0ABW1M5P8</accession>
<feature type="transmembrane region" description="Helical" evidence="1">
    <location>
        <begin position="12"/>
        <end position="38"/>
    </location>
</feature>
<reference evidence="3" key="1">
    <citation type="journal article" date="2019" name="Int. J. Syst. Evol. Microbiol.">
        <title>The Global Catalogue of Microorganisms (GCM) 10K type strain sequencing project: providing services to taxonomists for standard genome sequencing and annotation.</title>
        <authorList>
            <consortium name="The Broad Institute Genomics Platform"/>
            <consortium name="The Broad Institute Genome Sequencing Center for Infectious Disease"/>
            <person name="Wu L."/>
            <person name="Ma J."/>
        </authorList>
    </citation>
    <scope>NUCLEOTIDE SEQUENCE [LARGE SCALE GENOMIC DNA]</scope>
    <source>
        <strain evidence="3">JCM 12763</strain>
    </source>
</reference>
<proteinExistence type="predicted"/>
<evidence type="ECO:0000313" key="2">
    <source>
        <dbReference type="EMBL" id="MFC6058422.1"/>
    </source>
</evidence>
<keyword evidence="1" id="KW-0472">Membrane</keyword>
<comment type="caution">
    <text evidence="2">The sequence shown here is derived from an EMBL/GenBank/DDBJ whole genome shotgun (WGS) entry which is preliminary data.</text>
</comment>
<keyword evidence="3" id="KW-1185">Reference proteome</keyword>
<evidence type="ECO:0000313" key="3">
    <source>
        <dbReference type="Proteomes" id="UP001596242"/>
    </source>
</evidence>
<dbReference type="EMBL" id="JBHSPT010000058">
    <property type="protein sequence ID" value="MFC6058422.1"/>
    <property type="molecule type" value="Genomic_DNA"/>
</dbReference>